<feature type="compositionally biased region" description="Basic and acidic residues" evidence="1">
    <location>
        <begin position="37"/>
        <end position="53"/>
    </location>
</feature>
<evidence type="ECO:0000313" key="2">
    <source>
        <dbReference type="EMBL" id="EPS28905.1"/>
    </source>
</evidence>
<name>S7ZE37_PENO1</name>
<organism evidence="2 3">
    <name type="scientific">Penicillium oxalicum (strain 114-2 / CGMCC 5302)</name>
    <name type="common">Penicillium decumbens</name>
    <dbReference type="NCBI Taxonomy" id="933388"/>
    <lineage>
        <taxon>Eukaryota</taxon>
        <taxon>Fungi</taxon>
        <taxon>Dikarya</taxon>
        <taxon>Ascomycota</taxon>
        <taxon>Pezizomycotina</taxon>
        <taxon>Eurotiomycetes</taxon>
        <taxon>Eurotiomycetidae</taxon>
        <taxon>Eurotiales</taxon>
        <taxon>Aspergillaceae</taxon>
        <taxon>Penicillium</taxon>
    </lineage>
</organism>
<accession>S7ZE37</accession>
<feature type="region of interest" description="Disordered" evidence="1">
    <location>
        <begin position="24"/>
        <end position="53"/>
    </location>
</feature>
<keyword evidence="3" id="KW-1185">Reference proteome</keyword>
<gene>
    <name evidence="2" type="ORF">PDE_03851</name>
</gene>
<dbReference type="AlphaFoldDB" id="S7ZE37"/>
<sequence>MLRGDPSVISTRASAETSRGWIGTGKIAGELQSSPSRRGDDGDPWRRESRSNLDGSDKVRVRVSIPVVLRCEMTRAAGELASDHSGALHGDAVVLAVIVQPHMDAINRIVLQSSCVQFPRLVHPGASPGVIFDYATADHRELLHILMVLTAPLLSSRMFRRDDPLNEARDVDGENLPTPVEPTCIACSTRWEPSSVVRSTSTFSIT</sequence>
<protein>
    <submittedName>
        <fullName evidence="2">Uncharacterized protein</fullName>
    </submittedName>
</protein>
<dbReference type="HOGENOM" id="CLU_1332333_0_0_1"/>
<proteinExistence type="predicted"/>
<dbReference type="EMBL" id="KB644411">
    <property type="protein sequence ID" value="EPS28905.1"/>
    <property type="molecule type" value="Genomic_DNA"/>
</dbReference>
<evidence type="ECO:0000313" key="3">
    <source>
        <dbReference type="Proteomes" id="UP000019376"/>
    </source>
</evidence>
<reference evidence="2 3" key="1">
    <citation type="journal article" date="2013" name="PLoS ONE">
        <title>Genomic and secretomic analyses reveal unique features of the lignocellulolytic enzyme system of Penicillium decumbens.</title>
        <authorList>
            <person name="Liu G."/>
            <person name="Zhang L."/>
            <person name="Wei X."/>
            <person name="Zou G."/>
            <person name="Qin Y."/>
            <person name="Ma L."/>
            <person name="Li J."/>
            <person name="Zheng H."/>
            <person name="Wang S."/>
            <person name="Wang C."/>
            <person name="Xun L."/>
            <person name="Zhao G.-P."/>
            <person name="Zhou Z."/>
            <person name="Qu Y."/>
        </authorList>
    </citation>
    <scope>NUCLEOTIDE SEQUENCE [LARGE SCALE GENOMIC DNA]</scope>
    <source>
        <strain evidence="3">114-2 / CGMCC 5302</strain>
    </source>
</reference>
<evidence type="ECO:0000256" key="1">
    <source>
        <dbReference type="SAM" id="MobiDB-lite"/>
    </source>
</evidence>
<dbReference type="Proteomes" id="UP000019376">
    <property type="component" value="Unassembled WGS sequence"/>
</dbReference>